<dbReference type="GO" id="GO:0008270">
    <property type="term" value="F:zinc ion binding"/>
    <property type="evidence" value="ECO:0007669"/>
    <property type="project" value="UniProtKB-UniRule"/>
</dbReference>
<dbReference type="FunFam" id="3.40.50.1980:FF:000001">
    <property type="entry name" value="Histidinol dehydrogenase"/>
    <property type="match status" value="1"/>
</dbReference>
<dbReference type="Proteomes" id="UP000320176">
    <property type="component" value="Unassembled WGS sequence"/>
</dbReference>
<protein>
    <recommendedName>
        <fullName evidence="5">Histidinol dehydrogenase</fullName>
        <shortName evidence="5">HDH</shortName>
        <ecNumber evidence="5">1.1.1.23</ecNumber>
    </recommendedName>
</protein>
<keyword evidence="5" id="KW-0368">Histidine biosynthesis</keyword>
<dbReference type="FunFam" id="3.40.50.1980:FF:000026">
    <property type="entry name" value="Histidinol dehydrogenase"/>
    <property type="match status" value="1"/>
</dbReference>
<evidence type="ECO:0000256" key="7">
    <source>
        <dbReference type="SAM" id="MobiDB-lite"/>
    </source>
</evidence>
<reference evidence="8 9" key="1">
    <citation type="submission" date="2019-02" db="EMBL/GenBank/DDBJ databases">
        <title>Deep-cultivation of Planctomycetes and their phenomic and genomic characterization uncovers novel biology.</title>
        <authorList>
            <person name="Wiegand S."/>
            <person name="Jogler M."/>
            <person name="Boedeker C."/>
            <person name="Pinto D."/>
            <person name="Vollmers J."/>
            <person name="Rivas-Marin E."/>
            <person name="Kohn T."/>
            <person name="Peeters S.H."/>
            <person name="Heuer A."/>
            <person name="Rast P."/>
            <person name="Oberbeckmann S."/>
            <person name="Bunk B."/>
            <person name="Jeske O."/>
            <person name="Meyerdierks A."/>
            <person name="Storesund J.E."/>
            <person name="Kallscheuer N."/>
            <person name="Luecker S."/>
            <person name="Lage O.M."/>
            <person name="Pohl T."/>
            <person name="Merkel B.J."/>
            <person name="Hornburger P."/>
            <person name="Mueller R.-W."/>
            <person name="Bruemmer F."/>
            <person name="Labrenz M."/>
            <person name="Spormann A.M."/>
            <person name="Op Den Camp H."/>
            <person name="Overmann J."/>
            <person name="Amann R."/>
            <person name="Jetten M.S.M."/>
            <person name="Mascher T."/>
            <person name="Medema M.H."/>
            <person name="Devos D.P."/>
            <person name="Kaster A.-K."/>
            <person name="Ovreas L."/>
            <person name="Rohde M."/>
            <person name="Galperin M.Y."/>
            <person name="Jogler C."/>
        </authorList>
    </citation>
    <scope>NUCLEOTIDE SEQUENCE [LARGE SCALE GENOMIC DNA]</scope>
    <source>
        <strain evidence="8 9">Pla52n</strain>
    </source>
</reference>
<dbReference type="InterPro" id="IPR012131">
    <property type="entry name" value="Hstdl_DH"/>
</dbReference>
<proteinExistence type="inferred from homology"/>
<dbReference type="PROSITE" id="PS00611">
    <property type="entry name" value="HISOL_DEHYDROGENASE"/>
    <property type="match status" value="1"/>
</dbReference>
<keyword evidence="2 5" id="KW-0479">Metal-binding</keyword>
<evidence type="ECO:0000256" key="4">
    <source>
        <dbReference type="ARBA" id="ARBA00023002"/>
    </source>
</evidence>
<dbReference type="AlphaFoldDB" id="A0A5C6AN24"/>
<dbReference type="NCBIfam" id="TIGR00069">
    <property type="entry name" value="hisD"/>
    <property type="match status" value="1"/>
</dbReference>
<keyword evidence="3 5" id="KW-0862">Zinc</keyword>
<evidence type="ECO:0000256" key="2">
    <source>
        <dbReference type="ARBA" id="ARBA00022723"/>
    </source>
</evidence>
<dbReference type="UniPathway" id="UPA00031">
    <property type="reaction ID" value="UER00014"/>
</dbReference>
<feature type="binding site" evidence="5">
    <location>
        <position position="518"/>
    </location>
    <ligand>
        <name>Zn(2+)</name>
        <dbReference type="ChEBI" id="CHEBI:29105"/>
    </ligand>
</feature>
<sequence length="526" mass="56787">MDVKVHQTRPLREITLSETRTAEDRRLSWRESLSKTDAVYQVWPPAYHTAFRDESPNVSPPSFRTEKPTSTPMTTRDLPALNIQRVDARDGSAEILQQLRDKLSPDGNVVSPRGKALTEEVFGQPLTPIEVVQRICDDVRREGTQALLRYGRQLDKKELSADQIRVPAADLAAAHAGADPELLQSIRRIRDNVAEFQSAILHRDVTITPKPGVTLTQRYVPLHRVGVCVPGGAAAYPSTVLMTVVPAQVAGVDEIAVVAPPTPFGAYNNDMLATCHELGVTEVYRMGGAQAVAAMAYGCDIVPAVDKIVGPGNLFVALAKKHVYGTVDIDSFAGPSEVIVIADETARADFIAADLLAQAEHSPGSAILITWHEALIEAVAVELEIQVAQLERSELTVDSLESFGALILVRDEQHACELTDSFAPEHLHIETANPRQQIAQIRNSGAAFLGQHTPVALGDYAAGPSHVLPTGGTCTWAAGLSSNSFLRSGSVTEFNADAMKAIAPDVERLAEKEGLTAHARSVSIRR</sequence>
<dbReference type="PANTHER" id="PTHR21256:SF2">
    <property type="entry name" value="HISTIDINE BIOSYNTHESIS TRIFUNCTIONAL PROTEIN"/>
    <property type="match status" value="1"/>
</dbReference>
<dbReference type="SUPFAM" id="SSF53720">
    <property type="entry name" value="ALDH-like"/>
    <property type="match status" value="1"/>
</dbReference>
<dbReference type="CDD" id="cd06572">
    <property type="entry name" value="Histidinol_dh"/>
    <property type="match status" value="1"/>
</dbReference>
<evidence type="ECO:0000313" key="9">
    <source>
        <dbReference type="Proteomes" id="UP000320176"/>
    </source>
</evidence>
<keyword evidence="4 5" id="KW-0560">Oxidoreductase</keyword>
<dbReference type="Gene3D" id="3.40.50.1980">
    <property type="entry name" value="Nitrogenase molybdenum iron protein domain"/>
    <property type="match status" value="2"/>
</dbReference>
<evidence type="ECO:0000256" key="1">
    <source>
        <dbReference type="ARBA" id="ARBA00010178"/>
    </source>
</evidence>
<comment type="similarity">
    <text evidence="1 5 6">Belongs to the histidinol dehydrogenase family.</text>
</comment>
<dbReference type="InterPro" id="IPR016161">
    <property type="entry name" value="Ald_DH/histidinol_DH"/>
</dbReference>
<feature type="binding site" evidence="5">
    <location>
        <position position="336"/>
    </location>
    <ligand>
        <name>substrate</name>
    </ligand>
</feature>
<feature type="binding site" evidence="5">
    <location>
        <position position="358"/>
    </location>
    <ligand>
        <name>substrate</name>
    </ligand>
</feature>
<comment type="function">
    <text evidence="5">Catalyzes the sequential NAD-dependent oxidations of L-histidinol to L-histidinaldehyde and then to L-histidine.</text>
</comment>
<comment type="cofactor">
    <cofactor evidence="5">
        <name>Zn(2+)</name>
        <dbReference type="ChEBI" id="CHEBI:29105"/>
    </cofactor>
    <text evidence="5">Binds 1 zinc ion per subunit.</text>
</comment>
<dbReference type="Pfam" id="PF00815">
    <property type="entry name" value="Histidinol_dh"/>
    <property type="match status" value="1"/>
</dbReference>
<dbReference type="GO" id="GO:0000105">
    <property type="term" value="P:L-histidine biosynthetic process"/>
    <property type="evidence" value="ECO:0007669"/>
    <property type="project" value="UniProtKB-UniRule"/>
</dbReference>
<keyword evidence="9" id="KW-1185">Reference proteome</keyword>
<organism evidence="8 9">
    <name type="scientific">Stieleria varia</name>
    <dbReference type="NCBI Taxonomy" id="2528005"/>
    <lineage>
        <taxon>Bacteria</taxon>
        <taxon>Pseudomonadati</taxon>
        <taxon>Planctomycetota</taxon>
        <taxon>Planctomycetia</taxon>
        <taxon>Pirellulales</taxon>
        <taxon>Pirellulaceae</taxon>
        <taxon>Stieleria</taxon>
    </lineage>
</organism>
<feature type="binding site" evidence="5">
    <location>
        <position position="361"/>
    </location>
    <ligand>
        <name>Zn(2+)</name>
        <dbReference type="ChEBI" id="CHEBI:29105"/>
    </ligand>
</feature>
<dbReference type="GO" id="GO:0004399">
    <property type="term" value="F:histidinol dehydrogenase activity"/>
    <property type="evidence" value="ECO:0007669"/>
    <property type="project" value="UniProtKB-UniRule"/>
</dbReference>
<comment type="caution">
    <text evidence="5">Lacks conserved residue(s) required for the propagation of feature annotation.</text>
</comment>
<feature type="binding site" evidence="5">
    <location>
        <position position="459"/>
    </location>
    <ligand>
        <name>Zn(2+)</name>
        <dbReference type="ChEBI" id="CHEBI:29105"/>
    </ligand>
</feature>
<feature type="binding site" evidence="5">
    <location>
        <position position="358"/>
    </location>
    <ligand>
        <name>Zn(2+)</name>
        <dbReference type="ChEBI" id="CHEBI:29105"/>
    </ligand>
</feature>
<feature type="binding site" evidence="5">
    <location>
        <position position="459"/>
    </location>
    <ligand>
        <name>substrate</name>
    </ligand>
</feature>
<dbReference type="GO" id="GO:0005829">
    <property type="term" value="C:cytosol"/>
    <property type="evidence" value="ECO:0007669"/>
    <property type="project" value="TreeGrafter"/>
</dbReference>
<feature type="active site" description="Proton acceptor" evidence="5">
    <location>
        <position position="425"/>
    </location>
</feature>
<feature type="active site" description="Proton acceptor" evidence="5">
    <location>
        <position position="426"/>
    </location>
</feature>
<dbReference type="EMBL" id="SJPN01000005">
    <property type="protein sequence ID" value="TWU00811.1"/>
    <property type="molecule type" value="Genomic_DNA"/>
</dbReference>
<evidence type="ECO:0000256" key="3">
    <source>
        <dbReference type="ARBA" id="ARBA00022833"/>
    </source>
</evidence>
<name>A0A5C6AN24_9BACT</name>
<accession>A0A5C6AN24</accession>
<feature type="binding site" evidence="5">
    <location>
        <position position="426"/>
    </location>
    <ligand>
        <name>substrate</name>
    </ligand>
</feature>
<feature type="compositionally biased region" description="Polar residues" evidence="7">
    <location>
        <begin position="56"/>
        <end position="74"/>
    </location>
</feature>
<dbReference type="HAMAP" id="MF_01024">
    <property type="entry name" value="HisD"/>
    <property type="match status" value="1"/>
</dbReference>
<keyword evidence="5" id="KW-0028">Amino-acid biosynthesis</keyword>
<feature type="region of interest" description="Disordered" evidence="7">
    <location>
        <begin position="51"/>
        <end position="75"/>
    </location>
</feature>
<dbReference type="GO" id="GO:0051287">
    <property type="term" value="F:NAD binding"/>
    <property type="evidence" value="ECO:0007669"/>
    <property type="project" value="InterPro"/>
</dbReference>
<dbReference type="InterPro" id="IPR001692">
    <property type="entry name" value="Histidinol_DH_CS"/>
</dbReference>
<feature type="binding site" evidence="5">
    <location>
        <position position="513"/>
    </location>
    <ligand>
        <name>substrate</name>
    </ligand>
</feature>
<gene>
    <name evidence="5 8" type="primary">hisD</name>
    <name evidence="8" type="ORF">Pla52n_41800</name>
</gene>
<evidence type="ECO:0000256" key="6">
    <source>
        <dbReference type="RuleBase" id="RU004175"/>
    </source>
</evidence>
<dbReference type="PRINTS" id="PR00083">
    <property type="entry name" value="HOLDHDRGNASE"/>
</dbReference>
<dbReference type="PANTHER" id="PTHR21256">
    <property type="entry name" value="HISTIDINOL DEHYDROGENASE HDH"/>
    <property type="match status" value="1"/>
</dbReference>
<feature type="binding site" evidence="5">
    <location>
        <position position="518"/>
    </location>
    <ligand>
        <name>substrate</name>
    </ligand>
</feature>
<evidence type="ECO:0000256" key="5">
    <source>
        <dbReference type="HAMAP-Rule" id="MF_01024"/>
    </source>
</evidence>
<keyword evidence="5" id="KW-0520">NAD</keyword>
<evidence type="ECO:0000313" key="8">
    <source>
        <dbReference type="EMBL" id="TWU00811.1"/>
    </source>
</evidence>
<dbReference type="EC" id="1.1.1.23" evidence="5"/>
<comment type="caution">
    <text evidence="8">The sequence shown here is derived from an EMBL/GenBank/DDBJ whole genome shotgun (WGS) entry which is preliminary data.</text>
</comment>
<dbReference type="Gene3D" id="1.20.5.1300">
    <property type="match status" value="1"/>
</dbReference>
<feature type="binding site" evidence="5">
    <location>
        <position position="361"/>
    </location>
    <ligand>
        <name>substrate</name>
    </ligand>
</feature>
<comment type="catalytic activity">
    <reaction evidence="5">
        <text>L-histidinol + 2 NAD(+) + H2O = L-histidine + 2 NADH + 3 H(+)</text>
        <dbReference type="Rhea" id="RHEA:20641"/>
        <dbReference type="ChEBI" id="CHEBI:15377"/>
        <dbReference type="ChEBI" id="CHEBI:15378"/>
        <dbReference type="ChEBI" id="CHEBI:57540"/>
        <dbReference type="ChEBI" id="CHEBI:57595"/>
        <dbReference type="ChEBI" id="CHEBI:57699"/>
        <dbReference type="ChEBI" id="CHEBI:57945"/>
        <dbReference type="EC" id="1.1.1.23"/>
    </reaction>
</comment>
<comment type="pathway">
    <text evidence="5">Amino-acid biosynthesis; L-histidine biosynthesis; L-histidine from 5-phospho-alpha-D-ribose 1-diphosphate: step 9/9.</text>
</comment>